<feature type="domain" description="DUSP" evidence="11">
    <location>
        <begin position="825"/>
        <end position="933"/>
    </location>
</feature>
<dbReference type="SUPFAM" id="SSF54236">
    <property type="entry name" value="Ubiquitin-like"/>
    <property type="match status" value="1"/>
</dbReference>
<feature type="domain" description="Ubiquitin-like" evidence="9">
    <location>
        <begin position="1001"/>
        <end position="1068"/>
    </location>
</feature>
<dbReference type="GO" id="GO:0004197">
    <property type="term" value="F:cysteine-type endopeptidase activity"/>
    <property type="evidence" value="ECO:0007669"/>
    <property type="project" value="InterPro"/>
</dbReference>
<dbReference type="EC" id="3.4.19.12" evidence="3"/>
<dbReference type="InterPro" id="IPR000626">
    <property type="entry name" value="Ubiquitin-like_dom"/>
</dbReference>
<dbReference type="PANTHER" id="PTHR24006:SF888">
    <property type="entry name" value="UBIQUITIN CARBOXYL-TERMINAL HYDROLASE 30"/>
    <property type="match status" value="1"/>
</dbReference>
<evidence type="ECO:0000256" key="7">
    <source>
        <dbReference type="ARBA" id="ARBA00022807"/>
    </source>
</evidence>
<evidence type="ECO:0000256" key="5">
    <source>
        <dbReference type="ARBA" id="ARBA00022786"/>
    </source>
</evidence>
<keyword evidence="6" id="KW-0378">Hydrolase</keyword>
<reference evidence="12 13" key="1">
    <citation type="submission" date="2014-04" db="EMBL/GenBank/DDBJ databases">
        <authorList>
            <consortium name="DOE Joint Genome Institute"/>
            <person name="Kuo A."/>
            <person name="Kohler A."/>
            <person name="Nagy L.G."/>
            <person name="Floudas D."/>
            <person name="Copeland A."/>
            <person name="Barry K.W."/>
            <person name="Cichocki N."/>
            <person name="Veneault-Fourrey C."/>
            <person name="LaButti K."/>
            <person name="Lindquist E.A."/>
            <person name="Lipzen A."/>
            <person name="Lundell T."/>
            <person name="Morin E."/>
            <person name="Murat C."/>
            <person name="Sun H."/>
            <person name="Tunlid A."/>
            <person name="Henrissat B."/>
            <person name="Grigoriev I.V."/>
            <person name="Hibbett D.S."/>
            <person name="Martin F."/>
            <person name="Nordberg H.P."/>
            <person name="Cantor M.N."/>
            <person name="Hua S.X."/>
        </authorList>
    </citation>
    <scope>NUCLEOTIDE SEQUENCE [LARGE SCALE GENOMIC DNA]</scope>
    <source>
        <strain evidence="12 13">LaAM-08-1</strain>
    </source>
</reference>
<dbReference type="InterPro" id="IPR044743">
    <property type="entry name" value="Ubl_USP48"/>
</dbReference>
<accession>A0A0C9Y2T8</accession>
<protein>
    <recommendedName>
        <fullName evidence="3">ubiquitinyl hydrolase 1</fullName>
        <ecNumber evidence="3">3.4.19.12</ecNumber>
    </recommendedName>
</protein>
<evidence type="ECO:0000259" key="9">
    <source>
        <dbReference type="PROSITE" id="PS50053"/>
    </source>
</evidence>
<dbReference type="GO" id="GO:0006508">
    <property type="term" value="P:proteolysis"/>
    <property type="evidence" value="ECO:0007669"/>
    <property type="project" value="UniProtKB-KW"/>
</dbReference>
<dbReference type="Pfam" id="PF00443">
    <property type="entry name" value="UCH"/>
    <property type="match status" value="1"/>
</dbReference>
<dbReference type="OrthoDB" id="289038at2759"/>
<evidence type="ECO:0000256" key="2">
    <source>
        <dbReference type="ARBA" id="ARBA00009085"/>
    </source>
</evidence>
<evidence type="ECO:0000256" key="6">
    <source>
        <dbReference type="ARBA" id="ARBA00022801"/>
    </source>
</evidence>
<feature type="compositionally biased region" description="Polar residues" evidence="8">
    <location>
        <begin position="1098"/>
        <end position="1107"/>
    </location>
</feature>
<evidence type="ECO:0000259" key="10">
    <source>
        <dbReference type="PROSITE" id="PS50235"/>
    </source>
</evidence>
<dbReference type="InterPro" id="IPR029071">
    <property type="entry name" value="Ubiquitin-like_domsf"/>
</dbReference>
<dbReference type="SUPFAM" id="SSF143791">
    <property type="entry name" value="DUSP-like"/>
    <property type="match status" value="1"/>
</dbReference>
<keyword evidence="5" id="KW-0833">Ubl conjugation pathway</keyword>
<dbReference type="GO" id="GO:0005634">
    <property type="term" value="C:nucleus"/>
    <property type="evidence" value="ECO:0007669"/>
    <property type="project" value="TreeGrafter"/>
</dbReference>
<comment type="similarity">
    <text evidence="2">Belongs to the peptidase C19 family.</text>
</comment>
<keyword evidence="13" id="KW-1185">Reference proteome</keyword>
<dbReference type="Gene3D" id="3.10.20.90">
    <property type="entry name" value="Phosphatidylinositol 3-kinase Catalytic Subunit, Chain A, domain 1"/>
    <property type="match status" value="1"/>
</dbReference>
<evidence type="ECO:0000313" key="13">
    <source>
        <dbReference type="Proteomes" id="UP000054477"/>
    </source>
</evidence>
<name>A0A0C9Y2T8_9AGAR</name>
<dbReference type="InterPro" id="IPR006615">
    <property type="entry name" value="Pept_C19_DUSP"/>
</dbReference>
<gene>
    <name evidence="12" type="ORF">K443DRAFT_663579</name>
</gene>
<dbReference type="InterPro" id="IPR028889">
    <property type="entry name" value="USP"/>
</dbReference>
<dbReference type="Proteomes" id="UP000054477">
    <property type="component" value="Unassembled WGS sequence"/>
</dbReference>
<sequence length="1144" mass="130432">MPPKRKRRGSVSSKGFAFRDDLMRTAPSKDSPLPWSWVGTEITDVVDITLEHLLATCGLSERNCYPHCPNKYTFFKNAEIKGSSSSAEGEPENDVIVISDDDAPQCTKKLCSANPNCLNYLGQEKWEEEEGARESNLTFLSIQNLGATCYANASLQVWYRDLAFREGVYRCQPPHGTEDRFMESPIFQLQVTFAALQDGNQSVFNPVKLVESLQLRTSEQQDAQEFSKLFMSHLDAEFRKQSMPSVKHLVTNQFQGQQVYGTICHACRSRSERTTDFLEIEINFDSNSRLEDRMATSLQPETLVGENRYFCSQCNELRDATRYTELRQLPHVLHFSLLRFVYDFSSMERKKSKHSISFPTTLDMSQFLGNENDRGQATTSNGGHQRNTYELRGILLHKGSSAYHGHYEAQVYDSELQSWFQFSDETVTRIKTLGDKIVEKRSEVNGRRYVDEKHRHNKDQARTNRANARKRRRICDSDEDVIEPNVTVLKTSSSVVPSCDDSDTITSKDAYMLIYTKKEFGENVNDPGAFPSTRIGTPCPPGWAVDAVRSLNAAHEGACENFEISEKLAKKRFQVTRKKVMDIYYTWDTLRPTLDSFIISQKALEEWLSNASVETGLGPALTEQDTEDPKLVGSNSQVQKMISNGDVICCHGKLDPNKARDMKRIAKKGYDEIVKNTYCFFDPTPTPSDVCEECVATIFRERLYKVQHPALVRDFDCISDIPEHCEGFWISKKWLKDWRLSMPRMHVPSQDDPPPDSCDFDKHVRCEHGGLTLNTTNRCKISEEAVRLLQVLFPLWNPTSSDTEICAVCDALIHISKEDKKEGRRRAEDEKAMLKHMYNSWAIFPLGPEKTSCAAIPTQFYKCWKRWVDHPAENTRPDTVNNEPFFCEHRLLIFDPNCQTDVDSTITVIRREEWDALQRLYSAGPLIDLEQQVCDEEVNYGHNIIVCSDCRLKRKTDWDNAEIIVRLCVSKTRTSNVKVPSQHKPITTYSCNAGARQSKRLRQIKEHGERRRIPVSKSSTLKEIKIMIQDQFKIPTICQRLFHNNVEMHDNEATVAQLQFLAGDILDLQEANEVIEIDSDSDDPPARKKRREEGQGFNGTLLSGMTSSREDTPLLIPLGKTCSACTFSNAVDALSCTVCDTVFG</sequence>
<dbReference type="PROSITE" id="PS51283">
    <property type="entry name" value="DUSP"/>
    <property type="match status" value="1"/>
</dbReference>
<dbReference type="InterPro" id="IPR038765">
    <property type="entry name" value="Papain-like_cys_pep_sf"/>
</dbReference>
<feature type="domain" description="USP" evidence="10">
    <location>
        <begin position="140"/>
        <end position="456"/>
    </location>
</feature>
<dbReference type="EMBL" id="KN838543">
    <property type="protein sequence ID" value="KIK08209.1"/>
    <property type="molecule type" value="Genomic_DNA"/>
</dbReference>
<dbReference type="InterPro" id="IPR035927">
    <property type="entry name" value="DUSP-like_sf"/>
</dbReference>
<dbReference type="GO" id="GO:0004843">
    <property type="term" value="F:cysteine-type deubiquitinase activity"/>
    <property type="evidence" value="ECO:0007669"/>
    <property type="project" value="UniProtKB-EC"/>
</dbReference>
<evidence type="ECO:0000256" key="4">
    <source>
        <dbReference type="ARBA" id="ARBA00022670"/>
    </source>
</evidence>
<evidence type="ECO:0000256" key="3">
    <source>
        <dbReference type="ARBA" id="ARBA00012759"/>
    </source>
</evidence>
<keyword evidence="7" id="KW-0788">Thiol protease</keyword>
<dbReference type="PROSITE" id="PS50235">
    <property type="entry name" value="USP_3"/>
    <property type="match status" value="1"/>
</dbReference>
<evidence type="ECO:0000256" key="1">
    <source>
        <dbReference type="ARBA" id="ARBA00000707"/>
    </source>
</evidence>
<dbReference type="GO" id="GO:0016579">
    <property type="term" value="P:protein deubiquitination"/>
    <property type="evidence" value="ECO:0007669"/>
    <property type="project" value="InterPro"/>
</dbReference>
<dbReference type="CDD" id="cd01795">
    <property type="entry name" value="Ubl_USP48"/>
    <property type="match status" value="1"/>
</dbReference>
<dbReference type="STRING" id="1095629.A0A0C9Y2T8"/>
<dbReference type="GO" id="GO:0005829">
    <property type="term" value="C:cytosol"/>
    <property type="evidence" value="ECO:0007669"/>
    <property type="project" value="TreeGrafter"/>
</dbReference>
<keyword evidence="4" id="KW-0645">Protease</keyword>
<dbReference type="AlphaFoldDB" id="A0A0C9Y2T8"/>
<dbReference type="Gene3D" id="3.90.70.10">
    <property type="entry name" value="Cysteine proteinases"/>
    <property type="match status" value="1"/>
</dbReference>
<dbReference type="HOGENOM" id="CLU_005874_0_0_1"/>
<proteinExistence type="inferred from homology"/>
<dbReference type="PROSITE" id="PS00973">
    <property type="entry name" value="USP_2"/>
    <property type="match status" value="1"/>
</dbReference>
<evidence type="ECO:0000313" key="12">
    <source>
        <dbReference type="EMBL" id="KIK08209.1"/>
    </source>
</evidence>
<reference evidence="13" key="2">
    <citation type="submission" date="2015-01" db="EMBL/GenBank/DDBJ databases">
        <title>Evolutionary Origins and Diversification of the Mycorrhizal Mutualists.</title>
        <authorList>
            <consortium name="DOE Joint Genome Institute"/>
            <consortium name="Mycorrhizal Genomics Consortium"/>
            <person name="Kohler A."/>
            <person name="Kuo A."/>
            <person name="Nagy L.G."/>
            <person name="Floudas D."/>
            <person name="Copeland A."/>
            <person name="Barry K.W."/>
            <person name="Cichocki N."/>
            <person name="Veneault-Fourrey C."/>
            <person name="LaButti K."/>
            <person name="Lindquist E.A."/>
            <person name="Lipzen A."/>
            <person name="Lundell T."/>
            <person name="Morin E."/>
            <person name="Murat C."/>
            <person name="Riley R."/>
            <person name="Ohm R."/>
            <person name="Sun H."/>
            <person name="Tunlid A."/>
            <person name="Henrissat B."/>
            <person name="Grigoriev I.V."/>
            <person name="Hibbett D.S."/>
            <person name="Martin F."/>
        </authorList>
    </citation>
    <scope>NUCLEOTIDE SEQUENCE [LARGE SCALE GENOMIC DNA]</scope>
    <source>
        <strain evidence="13">LaAM-08-1</strain>
    </source>
</reference>
<dbReference type="SUPFAM" id="SSF54001">
    <property type="entry name" value="Cysteine proteinases"/>
    <property type="match status" value="1"/>
</dbReference>
<organism evidence="12 13">
    <name type="scientific">Laccaria amethystina LaAM-08-1</name>
    <dbReference type="NCBI Taxonomy" id="1095629"/>
    <lineage>
        <taxon>Eukaryota</taxon>
        <taxon>Fungi</taxon>
        <taxon>Dikarya</taxon>
        <taxon>Basidiomycota</taxon>
        <taxon>Agaricomycotina</taxon>
        <taxon>Agaricomycetes</taxon>
        <taxon>Agaricomycetidae</taxon>
        <taxon>Agaricales</taxon>
        <taxon>Agaricineae</taxon>
        <taxon>Hydnangiaceae</taxon>
        <taxon>Laccaria</taxon>
    </lineage>
</organism>
<dbReference type="InterPro" id="IPR018200">
    <property type="entry name" value="USP_CS"/>
</dbReference>
<evidence type="ECO:0000256" key="8">
    <source>
        <dbReference type="SAM" id="MobiDB-lite"/>
    </source>
</evidence>
<dbReference type="PANTHER" id="PTHR24006">
    <property type="entry name" value="UBIQUITIN CARBOXYL-TERMINAL HYDROLASE"/>
    <property type="match status" value="1"/>
</dbReference>
<evidence type="ECO:0000259" key="11">
    <source>
        <dbReference type="PROSITE" id="PS51283"/>
    </source>
</evidence>
<comment type="catalytic activity">
    <reaction evidence="1">
        <text>Thiol-dependent hydrolysis of ester, thioester, amide, peptide and isopeptide bonds formed by the C-terminal Gly of ubiquitin (a 76-residue protein attached to proteins as an intracellular targeting signal).</text>
        <dbReference type="EC" id="3.4.19.12"/>
    </reaction>
</comment>
<feature type="region of interest" description="Disordered" evidence="8">
    <location>
        <begin position="1077"/>
        <end position="1108"/>
    </location>
</feature>
<dbReference type="PROSITE" id="PS50053">
    <property type="entry name" value="UBIQUITIN_2"/>
    <property type="match status" value="1"/>
</dbReference>
<dbReference type="InterPro" id="IPR050164">
    <property type="entry name" value="Peptidase_C19"/>
</dbReference>
<dbReference type="InterPro" id="IPR001394">
    <property type="entry name" value="Peptidase_C19_UCH"/>
</dbReference>